<dbReference type="AlphaFoldDB" id="E7CA67"/>
<proteinExistence type="predicted"/>
<sequence>MPKPLLTVDQLNLLKYDNIISKKYKTNFDIMIDANKKFEDEINRYSFNWTSGGQFSKKRIDKLS</sequence>
<accession>E7CA67</accession>
<evidence type="ECO:0000313" key="1">
    <source>
        <dbReference type="EMBL" id="ADH43051.1"/>
    </source>
</evidence>
<protein>
    <submittedName>
        <fullName evidence="1">Uncharacterized protein</fullName>
    </submittedName>
</protein>
<name>E7CA67_9PROT</name>
<reference evidence="1" key="1">
    <citation type="submission" date="2010-01" db="EMBL/GenBank/DDBJ databases">
        <title>Genome fragments of uncultured bacteria from the North Pacific Subtropical Gyre.</title>
        <authorList>
            <person name="Pham V.D."/>
            <person name="DeLong E.F."/>
        </authorList>
    </citation>
    <scope>NUCLEOTIDE SEQUENCE</scope>
</reference>
<dbReference type="EMBL" id="GU574705">
    <property type="protein sequence ID" value="ADH43051.1"/>
    <property type="molecule type" value="Genomic_DNA"/>
</dbReference>
<organism evidence="1">
    <name type="scientific">uncultured SAR11 cluster alpha proteobacterium H17925_48B19</name>
    <dbReference type="NCBI Taxonomy" id="715039"/>
    <lineage>
        <taxon>Bacteria</taxon>
        <taxon>Pseudomonadati</taxon>
        <taxon>Pseudomonadota</taxon>
        <taxon>Alphaproteobacteria</taxon>
        <taxon>Candidatus Pelagibacterales</taxon>
        <taxon>environmental samples</taxon>
    </lineage>
</organism>